<keyword evidence="1" id="KW-1133">Transmembrane helix</keyword>
<keyword evidence="1" id="KW-0812">Transmembrane</keyword>
<dbReference type="AlphaFoldDB" id="A0A2M7WUD1"/>
<protein>
    <submittedName>
        <fullName evidence="2">Uncharacterized protein</fullName>
    </submittedName>
</protein>
<dbReference type="EMBL" id="PFXE01000035">
    <property type="protein sequence ID" value="PJA33496.1"/>
    <property type="molecule type" value="Genomic_DNA"/>
</dbReference>
<keyword evidence="1" id="KW-0472">Membrane</keyword>
<evidence type="ECO:0000313" key="2">
    <source>
        <dbReference type="EMBL" id="PJA33496.1"/>
    </source>
</evidence>
<feature type="transmembrane region" description="Helical" evidence="1">
    <location>
        <begin position="159"/>
        <end position="176"/>
    </location>
</feature>
<reference evidence="3" key="1">
    <citation type="submission" date="2017-09" db="EMBL/GenBank/DDBJ databases">
        <title>Depth-based differentiation of microbial function through sediment-hosted aquifers and enrichment of novel symbionts in the deep terrestrial subsurface.</title>
        <authorList>
            <person name="Probst A.J."/>
            <person name="Ladd B."/>
            <person name="Jarett J.K."/>
            <person name="Geller-Mcgrath D.E."/>
            <person name="Sieber C.M.K."/>
            <person name="Emerson J.B."/>
            <person name="Anantharaman K."/>
            <person name="Thomas B.C."/>
            <person name="Malmstrom R."/>
            <person name="Stieglmeier M."/>
            <person name="Klingl A."/>
            <person name="Woyke T."/>
            <person name="Ryan C.M."/>
            <person name="Banfield J.F."/>
        </authorList>
    </citation>
    <scope>NUCLEOTIDE SEQUENCE [LARGE SCALE GENOMIC DNA]</scope>
</reference>
<name>A0A2M7WUD1_9BACT</name>
<organism evidence="2 3">
    <name type="scientific">Candidatus Zambryskibacteria bacterium CG_4_9_14_3_um_filter_40_16</name>
    <dbReference type="NCBI Taxonomy" id="1975111"/>
    <lineage>
        <taxon>Bacteria</taxon>
        <taxon>Candidatus Zambryskiibacteriota</taxon>
    </lineage>
</organism>
<comment type="caution">
    <text evidence="2">The sequence shown here is derived from an EMBL/GenBank/DDBJ whole genome shotgun (WGS) entry which is preliminary data.</text>
</comment>
<evidence type="ECO:0000313" key="3">
    <source>
        <dbReference type="Proteomes" id="UP000231487"/>
    </source>
</evidence>
<evidence type="ECO:0000256" key="1">
    <source>
        <dbReference type="SAM" id="Phobius"/>
    </source>
</evidence>
<accession>A0A2M7WUD1</accession>
<sequence length="232" mass="25967">MLDRGDFHIVTRYIGHVVYTNRARGGILLPRGLPGLHTEERVHRIRIGQSRSSAVRLSKANRWHAGSVSERGGGIAQTHDTPHSLMCQLGCHKRPQPKHDKKSTAVVQKVGRHGRNIQEVNRQPIWVGRLSVVSWWQNIQPKQTQKRQEVNVEFIATHWYIWLVVMLVGYGYALANELHQMKKFMMTPMSSSSAEGMLFKGVGLTLFVSAIGSGGMVMLGIATIANIIKFVG</sequence>
<proteinExistence type="predicted"/>
<feature type="transmembrane region" description="Helical" evidence="1">
    <location>
        <begin position="197"/>
        <end position="228"/>
    </location>
</feature>
<gene>
    <name evidence="2" type="ORF">CO184_01845</name>
</gene>
<dbReference type="Proteomes" id="UP000231487">
    <property type="component" value="Unassembled WGS sequence"/>
</dbReference>